<name>Q4BV68_CROWT</name>
<dbReference type="EMBL" id="AADV02000226">
    <property type="protein sequence ID" value="EAM47794.1"/>
    <property type="molecule type" value="Genomic_DNA"/>
</dbReference>
<dbReference type="AlphaFoldDB" id="Q4BV68"/>
<accession>Q4BV68</accession>
<evidence type="ECO:0000256" key="1">
    <source>
        <dbReference type="SAM" id="MobiDB-lite"/>
    </source>
</evidence>
<proteinExistence type="predicted"/>
<gene>
    <name evidence="2" type="ORF">CwatDRAFT_0709</name>
</gene>
<dbReference type="KEGG" id="cwa:CwatDRAFT_0709"/>
<keyword evidence="3" id="KW-1185">Reference proteome</keyword>
<comment type="caution">
    <text evidence="2">The sequence shown here is derived from an EMBL/GenBank/DDBJ whole genome shotgun (WGS) entry which is preliminary data.</text>
</comment>
<evidence type="ECO:0000313" key="3">
    <source>
        <dbReference type="Proteomes" id="UP000003922"/>
    </source>
</evidence>
<dbReference type="RefSeq" id="WP_007308373.1">
    <property type="nucleotide sequence ID" value="NZ_AADV02000226.1"/>
</dbReference>
<reference evidence="2" key="1">
    <citation type="submission" date="2004-02" db="EMBL/GenBank/DDBJ databases">
        <authorList>
            <consortium name="DOE Joint Genome Institute"/>
        </authorList>
    </citation>
    <scope>NUCLEOTIDE SEQUENCE [LARGE SCALE GENOMIC DNA]</scope>
    <source>
        <strain evidence="2">WH 8501</strain>
    </source>
</reference>
<evidence type="ECO:0000313" key="2">
    <source>
        <dbReference type="EMBL" id="EAM47794.1"/>
    </source>
</evidence>
<feature type="region of interest" description="Disordered" evidence="1">
    <location>
        <begin position="164"/>
        <end position="184"/>
    </location>
</feature>
<sequence length="184" mass="21545">MTNHQLTLLNIPTHTHTSQHDLENEDACDHKWVPSTGKYGLFAWRCQNCWERKEADPFKDHNYIVKSAQSFKRVYQDYCLRYERSHTKKDKNRFLDAAIDRYWKARIEFLRVGIDQPLTMGDFERQNPCPPELLPVYEILTQKSPLNEWGRKSETEVIDTSENCTRGKVKDPDGTLTKLTPSAA</sequence>
<protein>
    <submittedName>
        <fullName evidence="2">Uncharacterized protein</fullName>
    </submittedName>
</protein>
<organism evidence="2 3">
    <name type="scientific">Crocosphaera watsonii WH 8501</name>
    <dbReference type="NCBI Taxonomy" id="165597"/>
    <lineage>
        <taxon>Bacteria</taxon>
        <taxon>Bacillati</taxon>
        <taxon>Cyanobacteriota</taxon>
        <taxon>Cyanophyceae</taxon>
        <taxon>Oscillatoriophycideae</taxon>
        <taxon>Chroococcales</taxon>
        <taxon>Aphanothecaceae</taxon>
        <taxon>Crocosphaera</taxon>
    </lineage>
</organism>
<reference evidence="2" key="3">
    <citation type="submission" date="2016-12" db="EMBL/GenBank/DDBJ databases">
        <title>Annotation of the draft genome assembly of Crocosphaera watsonii WH 8501.</title>
        <authorList>
            <consortium name="US DOE Joint Genome Institute (JGI-ORNL)"/>
            <person name="Larimer F."/>
            <person name="Land M."/>
        </authorList>
    </citation>
    <scope>NUCLEOTIDE SEQUENCE</scope>
    <source>
        <strain evidence="2">WH 8501</strain>
    </source>
</reference>
<dbReference type="Proteomes" id="UP000003922">
    <property type="component" value="Unassembled WGS sequence"/>
</dbReference>
<reference evidence="2" key="2">
    <citation type="submission" date="2005-06" db="EMBL/GenBank/DDBJ databases">
        <title>Sequencing of the draft genome and assembly of Crocosphaera watsonii WH 8501.</title>
        <authorList>
            <consortium name="US DOE Joint Genome Institute (JGI-PGF)"/>
            <person name="Copeland A."/>
            <person name="Lucas S."/>
            <person name="Lapidus A."/>
            <person name="Barry K."/>
            <person name="Detter C."/>
            <person name="Glavina T."/>
            <person name="Hammon N."/>
            <person name="Israni S."/>
            <person name="Pitluck S."/>
            <person name="Richardson P."/>
        </authorList>
    </citation>
    <scope>NUCLEOTIDE SEQUENCE [LARGE SCALE GENOMIC DNA]</scope>
    <source>
        <strain evidence="2">WH 8501</strain>
    </source>
</reference>